<proteinExistence type="predicted"/>
<dbReference type="InterPro" id="IPR025873">
    <property type="entry name" value="Metal-bd_dom_prd"/>
</dbReference>
<feature type="domain" description="Metal binding" evidence="1">
    <location>
        <begin position="7"/>
        <end position="182"/>
    </location>
</feature>
<evidence type="ECO:0000313" key="2">
    <source>
        <dbReference type="EMBL" id="RAZ73038.1"/>
    </source>
</evidence>
<organism evidence="2 3">
    <name type="scientific">Mesorhizobium atlanticum</name>
    <dbReference type="NCBI Taxonomy" id="2233532"/>
    <lineage>
        <taxon>Bacteria</taxon>
        <taxon>Pseudomonadati</taxon>
        <taxon>Pseudomonadota</taxon>
        <taxon>Alphaproteobacteria</taxon>
        <taxon>Hyphomicrobiales</taxon>
        <taxon>Phyllobacteriaceae</taxon>
        <taxon>Mesorhizobium</taxon>
    </lineage>
</organism>
<dbReference type="Proteomes" id="UP000251956">
    <property type="component" value="Unassembled WGS sequence"/>
</dbReference>
<reference evidence="2 3" key="1">
    <citation type="submission" date="2018-07" db="EMBL/GenBank/DDBJ databases">
        <title>Diversity of Mesorhizobium strains in Brazil.</title>
        <authorList>
            <person name="Helene L.C.F."/>
            <person name="Dall'Agnol R."/>
            <person name="Delamuta J.R.M."/>
            <person name="Hungria M."/>
        </authorList>
    </citation>
    <scope>NUCLEOTIDE SEQUENCE [LARGE SCALE GENOMIC DNA]</scope>
    <source>
        <strain evidence="2 3">CNPSo 3140</strain>
    </source>
</reference>
<evidence type="ECO:0000313" key="3">
    <source>
        <dbReference type="Proteomes" id="UP000251956"/>
    </source>
</evidence>
<sequence length="207" mass="23604">MIRGQFVDEAVSRRKFEREVARYRELEGEYRRRGWFLIEAAFPTVLVIFASPKLAPKTIVCAVRLDFTNYDLVPPSVTFVDPFTGIPLPMKSLGFNMRRLDGVANATPQTITAMGQQGRLVFQELIQAHSPEEVPFLCLPGVREYHDHPAHTGDSWLLHRRSGEGSLHFILEQIWASGINPIRNINYHVQYQLQFQGFLVDGAALPR</sequence>
<name>A0A330GJS6_9HYPH</name>
<comment type="caution">
    <text evidence="2">The sequence shown here is derived from an EMBL/GenBank/DDBJ whole genome shotgun (WGS) entry which is preliminary data.</text>
</comment>
<dbReference type="EMBL" id="QMBQ01000009">
    <property type="protein sequence ID" value="RAZ73038.1"/>
    <property type="molecule type" value="Genomic_DNA"/>
</dbReference>
<gene>
    <name evidence="2" type="ORF">DPM35_27130</name>
</gene>
<accession>A0A330GJS6</accession>
<dbReference type="AlphaFoldDB" id="A0A330GJS6"/>
<keyword evidence="3" id="KW-1185">Reference proteome</keyword>
<dbReference type="Pfam" id="PF14455">
    <property type="entry name" value="Metal_CEHH"/>
    <property type="match status" value="1"/>
</dbReference>
<protein>
    <recommendedName>
        <fullName evidence="1">Metal binding domain-containing protein</fullName>
    </recommendedName>
</protein>
<dbReference type="OrthoDB" id="9804396at2"/>
<evidence type="ECO:0000259" key="1">
    <source>
        <dbReference type="Pfam" id="PF14455"/>
    </source>
</evidence>
<dbReference type="RefSeq" id="WP_112130241.1">
    <property type="nucleotide sequence ID" value="NZ_QMBQ01000009.1"/>
</dbReference>